<dbReference type="Proteomes" id="UP000758155">
    <property type="component" value="Unassembled WGS sequence"/>
</dbReference>
<comment type="caution">
    <text evidence="5">The sequence shown here is derived from an EMBL/GenBank/DDBJ whole genome shotgun (WGS) entry which is preliminary data.</text>
</comment>
<evidence type="ECO:0000256" key="2">
    <source>
        <dbReference type="ARBA" id="ARBA00022801"/>
    </source>
</evidence>
<evidence type="ECO:0000256" key="3">
    <source>
        <dbReference type="RuleBase" id="RU361235"/>
    </source>
</evidence>
<sequence>MAPIHPVITAAVLCLLGSQYALAAPLFNAGDLTVDLGYGIYQGGHNSTTQLNVWKGIRYAAPPTGDLRFRAPAAPTVSRNGIVNATTFAPQCPQAPPAPGPGAPSPSGVEDCLFLNVYAPSFEAGRKLPVLVWIHGGGYGAGNGRQDMSEIINANGNSFVAVAIQYRLGAFGFLSSADVQKDGALNAGILDMAFALQWVQDYIGRFGGDASRVTISGESAGGGGVMLLGIGKNGTLGDSLFSGIVAASPYLPPQYNFDAPVPEQKYRSFASRAGCANSTDILSCLRSKDTVTLQTANTDENTASFYGNWAFLPVTEPATGLVTTLPSDSLTAKRVNGEHALVGNNANEGVAFVPPTINSTEALRNWLQGAYPDLNTSDFDAILTAYPASYDIATAEFATNGLGPVTALDVSQFATGPQQRADNIYAEATFVCPSYWLSSAFTGDNRTAYHYQYSVPGALHGSDVSAYFGPATPNQPPQFTTTFRQIWGGFIEAAKPTSAGGLSDLTWPAWVDDGESRMLNLNTTGGVPFKASQRGISVNFTEYMEPGIQNDFNVVDALTWEGGRGARCEFWRSIASRVPI</sequence>
<proteinExistence type="inferred from homology"/>
<evidence type="ECO:0000313" key="5">
    <source>
        <dbReference type="EMBL" id="KAF3034908.1"/>
    </source>
</evidence>
<keyword evidence="3" id="KW-0732">Signal</keyword>
<dbReference type="InterPro" id="IPR029058">
    <property type="entry name" value="AB_hydrolase_fold"/>
</dbReference>
<evidence type="ECO:0000259" key="4">
    <source>
        <dbReference type="Pfam" id="PF00135"/>
    </source>
</evidence>
<dbReference type="InterPro" id="IPR019826">
    <property type="entry name" value="Carboxylesterase_B_AS"/>
</dbReference>
<dbReference type="SUPFAM" id="SSF53474">
    <property type="entry name" value="alpha/beta-Hydrolases"/>
    <property type="match status" value="1"/>
</dbReference>
<dbReference type="PANTHER" id="PTHR11559">
    <property type="entry name" value="CARBOXYLESTERASE"/>
    <property type="match status" value="1"/>
</dbReference>
<protein>
    <recommendedName>
        <fullName evidence="3">Carboxylic ester hydrolase</fullName>
        <ecNumber evidence="3">3.1.1.-</ecNumber>
    </recommendedName>
</protein>
<evidence type="ECO:0000313" key="6">
    <source>
        <dbReference type="Proteomes" id="UP000758155"/>
    </source>
</evidence>
<organism evidence="5 6">
    <name type="scientific">Didymella heteroderae</name>
    <dbReference type="NCBI Taxonomy" id="1769908"/>
    <lineage>
        <taxon>Eukaryota</taxon>
        <taxon>Fungi</taxon>
        <taxon>Dikarya</taxon>
        <taxon>Ascomycota</taxon>
        <taxon>Pezizomycotina</taxon>
        <taxon>Dothideomycetes</taxon>
        <taxon>Pleosporomycetidae</taxon>
        <taxon>Pleosporales</taxon>
        <taxon>Pleosporineae</taxon>
        <taxon>Didymellaceae</taxon>
        <taxon>Didymella</taxon>
    </lineage>
</organism>
<accession>A0A9P5BXU5</accession>
<keyword evidence="2 3" id="KW-0378">Hydrolase</keyword>
<dbReference type="EC" id="3.1.1.-" evidence="3"/>
<reference evidence="5" key="1">
    <citation type="submission" date="2019-04" db="EMBL/GenBank/DDBJ databases">
        <title>Sequencing of skin fungus with MAO and IRED activity.</title>
        <authorList>
            <person name="Marsaioli A.J."/>
            <person name="Bonatto J.M.C."/>
            <person name="Reis Junior O."/>
        </authorList>
    </citation>
    <scope>NUCLEOTIDE SEQUENCE</scope>
    <source>
        <strain evidence="5">28M1</strain>
    </source>
</reference>
<dbReference type="InterPro" id="IPR050309">
    <property type="entry name" value="Type-B_Carboxylest/Lipase"/>
</dbReference>
<dbReference type="GO" id="GO:0016787">
    <property type="term" value="F:hydrolase activity"/>
    <property type="evidence" value="ECO:0007669"/>
    <property type="project" value="UniProtKB-KW"/>
</dbReference>
<dbReference type="PROSITE" id="PS00122">
    <property type="entry name" value="CARBOXYLESTERASE_B_1"/>
    <property type="match status" value="1"/>
</dbReference>
<dbReference type="InterPro" id="IPR019819">
    <property type="entry name" value="Carboxylesterase_B_CS"/>
</dbReference>
<dbReference type="PROSITE" id="PS00941">
    <property type="entry name" value="CARBOXYLESTERASE_B_2"/>
    <property type="match status" value="1"/>
</dbReference>
<dbReference type="AlphaFoldDB" id="A0A9P5BXU5"/>
<feature type="signal peptide" evidence="3">
    <location>
        <begin position="1"/>
        <end position="23"/>
    </location>
</feature>
<dbReference type="OrthoDB" id="408631at2759"/>
<feature type="domain" description="Carboxylesterase type B" evidence="4">
    <location>
        <begin position="35"/>
        <end position="525"/>
    </location>
</feature>
<keyword evidence="6" id="KW-1185">Reference proteome</keyword>
<dbReference type="Gene3D" id="3.40.50.1820">
    <property type="entry name" value="alpha/beta hydrolase"/>
    <property type="match status" value="1"/>
</dbReference>
<dbReference type="EMBL" id="SWKV01000063">
    <property type="protein sequence ID" value="KAF3034908.1"/>
    <property type="molecule type" value="Genomic_DNA"/>
</dbReference>
<evidence type="ECO:0000256" key="1">
    <source>
        <dbReference type="ARBA" id="ARBA00005964"/>
    </source>
</evidence>
<dbReference type="Pfam" id="PF00135">
    <property type="entry name" value="COesterase"/>
    <property type="match status" value="1"/>
</dbReference>
<feature type="chain" id="PRO_5040541724" description="Carboxylic ester hydrolase" evidence="3">
    <location>
        <begin position="24"/>
        <end position="580"/>
    </location>
</feature>
<comment type="similarity">
    <text evidence="1 3">Belongs to the type-B carboxylesterase/lipase family.</text>
</comment>
<dbReference type="InterPro" id="IPR002018">
    <property type="entry name" value="CarbesteraseB"/>
</dbReference>
<name>A0A9P5BXU5_9PLEO</name>
<gene>
    <name evidence="5" type="ORF">E8E12_005489</name>
</gene>